<dbReference type="InterPro" id="IPR034291">
    <property type="entry name" value="TMP_synthase"/>
</dbReference>
<keyword evidence="3 10" id="KW-0808">Transferase</keyword>
<proteinExistence type="inferred from homology"/>
<dbReference type="HAMAP" id="MF_00097">
    <property type="entry name" value="TMP_synthase"/>
    <property type="match status" value="1"/>
</dbReference>
<feature type="region of interest" description="Disordered" evidence="13">
    <location>
        <begin position="1"/>
        <end position="20"/>
    </location>
</feature>
<comment type="catalytic activity">
    <reaction evidence="7 10 11">
        <text>4-methyl-5-(2-phosphooxyethyl)-thiazole + 4-amino-2-methyl-5-(diphosphooxymethyl)pyrimidine + H(+) = thiamine phosphate + diphosphate</text>
        <dbReference type="Rhea" id="RHEA:22328"/>
        <dbReference type="ChEBI" id="CHEBI:15378"/>
        <dbReference type="ChEBI" id="CHEBI:33019"/>
        <dbReference type="ChEBI" id="CHEBI:37575"/>
        <dbReference type="ChEBI" id="CHEBI:57841"/>
        <dbReference type="ChEBI" id="CHEBI:58296"/>
        <dbReference type="EC" id="2.5.1.3"/>
    </reaction>
</comment>
<feature type="binding site" evidence="10">
    <location>
        <position position="108"/>
    </location>
    <ligand>
        <name>Mg(2+)</name>
        <dbReference type="ChEBI" id="CHEBI:18420"/>
    </ligand>
</feature>
<dbReference type="Pfam" id="PF02581">
    <property type="entry name" value="TMP-TENI"/>
    <property type="match status" value="1"/>
</dbReference>
<dbReference type="NCBIfam" id="TIGR00693">
    <property type="entry name" value="thiE"/>
    <property type="match status" value="1"/>
</dbReference>
<evidence type="ECO:0000256" key="3">
    <source>
        <dbReference type="ARBA" id="ARBA00022679"/>
    </source>
</evidence>
<comment type="function">
    <text evidence="1 10">Condenses 4-methyl-5-(beta-hydroxyethyl)thiazole monophosphate (THZ-P) and 2-methyl-4-amino-5-hydroxymethyl pyrimidine pyrophosphate (HMP-PP) to form thiamine monophosphate (TMP).</text>
</comment>
<protein>
    <recommendedName>
        <fullName evidence="10">Thiamine-phosphate synthase</fullName>
        <shortName evidence="10">TP synthase</shortName>
        <shortName evidence="10">TPS</shortName>
        <ecNumber evidence="10">2.5.1.3</ecNumber>
    </recommendedName>
    <alternativeName>
        <fullName evidence="10">Thiamine-phosphate pyrophosphorylase</fullName>
        <shortName evidence="10">TMP pyrophosphorylase</shortName>
        <shortName evidence="10">TMP-PPase</shortName>
    </alternativeName>
</protein>
<evidence type="ECO:0000256" key="1">
    <source>
        <dbReference type="ARBA" id="ARBA00003814"/>
    </source>
</evidence>
<dbReference type="PANTHER" id="PTHR20857:SF15">
    <property type="entry name" value="THIAMINE-PHOSPHATE SYNTHASE"/>
    <property type="match status" value="1"/>
</dbReference>
<feature type="binding site" evidence="10">
    <location>
        <position position="127"/>
    </location>
    <ligand>
        <name>4-amino-2-methyl-5-(diphosphooxymethyl)pyrimidine</name>
        <dbReference type="ChEBI" id="CHEBI:57841"/>
    </ligand>
</feature>
<evidence type="ECO:0000256" key="13">
    <source>
        <dbReference type="SAM" id="MobiDB-lite"/>
    </source>
</evidence>
<keyword evidence="16" id="KW-1185">Reference proteome</keyword>
<comment type="caution">
    <text evidence="15">The sequence shown here is derived from an EMBL/GenBank/DDBJ whole genome shotgun (WGS) entry which is preliminary data.</text>
</comment>
<keyword evidence="5 10" id="KW-0460">Magnesium</keyword>
<evidence type="ECO:0000256" key="5">
    <source>
        <dbReference type="ARBA" id="ARBA00022842"/>
    </source>
</evidence>
<feature type="binding site" evidence="10">
    <location>
        <position position="89"/>
    </location>
    <ligand>
        <name>Mg(2+)</name>
        <dbReference type="ChEBI" id="CHEBI:18420"/>
    </ligand>
</feature>
<evidence type="ECO:0000256" key="11">
    <source>
        <dbReference type="RuleBase" id="RU003826"/>
    </source>
</evidence>
<comment type="caution">
    <text evidence="10">Lacks conserved residue(s) required for the propagation of feature annotation.</text>
</comment>
<dbReference type="InterPro" id="IPR022998">
    <property type="entry name" value="ThiamineP_synth_TenI"/>
</dbReference>
<keyword evidence="4 10" id="KW-0479">Metal-binding</keyword>
<evidence type="ECO:0000256" key="12">
    <source>
        <dbReference type="RuleBase" id="RU004253"/>
    </source>
</evidence>
<dbReference type="InterPro" id="IPR013785">
    <property type="entry name" value="Aldolase_TIM"/>
</dbReference>
<dbReference type="EC" id="2.5.1.3" evidence="10"/>
<dbReference type="RefSeq" id="WP_344257497.1">
    <property type="nucleotide sequence ID" value="NZ_BAAARE010000043.1"/>
</dbReference>
<sequence>MTPRPASARRLEYPTERGRASSQFVPELHVLTDTRGRRDPLADVRAALSTGRCAIQVRAKELSDRSALDLTLRILALARPVGAVVLLNDRLDVALTAGADGVHLGTDDLPVARVRAVVPPGFVVGATVRSAQQARSAEECGATYLGVGPAYTTTTKEGLPEPLGPDGVAAVVSATALPVIAVGGVTADRVAPLREAGAHGVAVVAALSEAADPARAAAVLAAALAAHPPTTLSAPSAPRLHSGTTTAQS</sequence>
<dbReference type="InterPro" id="IPR036206">
    <property type="entry name" value="ThiamineP_synth_sf"/>
</dbReference>
<evidence type="ECO:0000259" key="14">
    <source>
        <dbReference type="Pfam" id="PF02581"/>
    </source>
</evidence>
<comment type="similarity">
    <text evidence="10 11">Belongs to the thiamine-phosphate synthase family.</text>
</comment>
<feature type="binding site" evidence="10">
    <location>
        <begin position="56"/>
        <end position="60"/>
    </location>
    <ligand>
        <name>4-amino-2-methyl-5-(diphosphooxymethyl)pyrimidine</name>
        <dbReference type="ChEBI" id="CHEBI:57841"/>
    </ligand>
</feature>
<accession>A0ABP5ZRA2</accession>
<evidence type="ECO:0000256" key="6">
    <source>
        <dbReference type="ARBA" id="ARBA00022977"/>
    </source>
</evidence>
<reference evidence="16" key="1">
    <citation type="journal article" date="2019" name="Int. J. Syst. Evol. Microbiol.">
        <title>The Global Catalogue of Microorganisms (GCM) 10K type strain sequencing project: providing services to taxonomists for standard genome sequencing and annotation.</title>
        <authorList>
            <consortium name="The Broad Institute Genomics Platform"/>
            <consortium name="The Broad Institute Genome Sequencing Center for Infectious Disease"/>
            <person name="Wu L."/>
            <person name="Ma J."/>
        </authorList>
    </citation>
    <scope>NUCLEOTIDE SEQUENCE [LARGE SCALE GENOMIC DNA]</scope>
    <source>
        <strain evidence="16">JCM 16259</strain>
    </source>
</reference>
<keyword evidence="6 10" id="KW-0784">Thiamine biosynthesis</keyword>
<comment type="pathway">
    <text evidence="2 10 12">Cofactor biosynthesis; thiamine diphosphate biosynthesis; thiamine phosphate from 4-amino-2-methyl-5-diphosphomethylpyrimidine and 4-methyl-5-(2-phosphoethyl)-thiazole: step 1/1.</text>
</comment>
<feature type="binding site" evidence="10">
    <location>
        <position position="184"/>
    </location>
    <ligand>
        <name>2-[(2R,5Z)-2-carboxy-4-methylthiazol-5(2H)-ylidene]ethyl phosphate</name>
        <dbReference type="ChEBI" id="CHEBI:62899"/>
    </ligand>
</feature>
<evidence type="ECO:0000256" key="7">
    <source>
        <dbReference type="ARBA" id="ARBA00047334"/>
    </source>
</evidence>
<dbReference type="Proteomes" id="UP001500730">
    <property type="component" value="Unassembled WGS sequence"/>
</dbReference>
<comment type="catalytic activity">
    <reaction evidence="9 10 11">
        <text>2-[(2R,5Z)-2-carboxy-4-methylthiazol-5(2H)-ylidene]ethyl phosphate + 4-amino-2-methyl-5-(diphosphooxymethyl)pyrimidine + 2 H(+) = thiamine phosphate + CO2 + diphosphate</text>
        <dbReference type="Rhea" id="RHEA:47844"/>
        <dbReference type="ChEBI" id="CHEBI:15378"/>
        <dbReference type="ChEBI" id="CHEBI:16526"/>
        <dbReference type="ChEBI" id="CHEBI:33019"/>
        <dbReference type="ChEBI" id="CHEBI:37575"/>
        <dbReference type="ChEBI" id="CHEBI:57841"/>
        <dbReference type="ChEBI" id="CHEBI:62899"/>
        <dbReference type="EC" id="2.5.1.3"/>
    </reaction>
</comment>
<organism evidence="15 16">
    <name type="scientific">Terrabacter carboxydivorans</name>
    <dbReference type="NCBI Taxonomy" id="619730"/>
    <lineage>
        <taxon>Bacteria</taxon>
        <taxon>Bacillati</taxon>
        <taxon>Actinomycetota</taxon>
        <taxon>Actinomycetes</taxon>
        <taxon>Micrococcales</taxon>
        <taxon>Intrasporangiaceae</taxon>
        <taxon>Terrabacter</taxon>
    </lineage>
</organism>
<comment type="cofactor">
    <cofactor evidence="10">
        <name>Mg(2+)</name>
        <dbReference type="ChEBI" id="CHEBI:18420"/>
    </cofactor>
    <text evidence="10">Binds 1 Mg(2+) ion per subunit.</text>
</comment>
<dbReference type="PANTHER" id="PTHR20857">
    <property type="entry name" value="THIAMINE-PHOSPHATE PYROPHOSPHORYLASE"/>
    <property type="match status" value="1"/>
</dbReference>
<feature type="binding site" evidence="10">
    <location>
        <position position="156"/>
    </location>
    <ligand>
        <name>4-amino-2-methyl-5-(diphosphooxymethyl)pyrimidine</name>
        <dbReference type="ChEBI" id="CHEBI:57841"/>
    </ligand>
</feature>
<name>A0ABP5ZRA2_9MICO</name>
<dbReference type="CDD" id="cd00564">
    <property type="entry name" value="TMP_TenI"/>
    <property type="match status" value="1"/>
</dbReference>
<feature type="compositionally biased region" description="Basic and acidic residues" evidence="13">
    <location>
        <begin position="9"/>
        <end position="19"/>
    </location>
</feature>
<feature type="binding site" evidence="10">
    <location>
        <begin position="153"/>
        <end position="155"/>
    </location>
    <ligand>
        <name>2-[(2R,5Z)-2-carboxy-4-methylthiazol-5(2H)-ylidene]ethyl phosphate</name>
        <dbReference type="ChEBI" id="CHEBI:62899"/>
    </ligand>
</feature>
<evidence type="ECO:0000256" key="8">
    <source>
        <dbReference type="ARBA" id="ARBA00047851"/>
    </source>
</evidence>
<feature type="binding site" evidence="10">
    <location>
        <position position="88"/>
    </location>
    <ligand>
        <name>4-amino-2-methyl-5-(diphosphooxymethyl)pyrimidine</name>
        <dbReference type="ChEBI" id="CHEBI:57841"/>
    </ligand>
</feature>
<comment type="catalytic activity">
    <reaction evidence="8 10 11">
        <text>2-(2-carboxy-4-methylthiazol-5-yl)ethyl phosphate + 4-amino-2-methyl-5-(diphosphooxymethyl)pyrimidine + 2 H(+) = thiamine phosphate + CO2 + diphosphate</text>
        <dbReference type="Rhea" id="RHEA:47848"/>
        <dbReference type="ChEBI" id="CHEBI:15378"/>
        <dbReference type="ChEBI" id="CHEBI:16526"/>
        <dbReference type="ChEBI" id="CHEBI:33019"/>
        <dbReference type="ChEBI" id="CHEBI:37575"/>
        <dbReference type="ChEBI" id="CHEBI:57841"/>
        <dbReference type="ChEBI" id="CHEBI:62890"/>
        <dbReference type="EC" id="2.5.1.3"/>
    </reaction>
</comment>
<dbReference type="Gene3D" id="3.20.20.70">
    <property type="entry name" value="Aldolase class I"/>
    <property type="match status" value="1"/>
</dbReference>
<evidence type="ECO:0000313" key="16">
    <source>
        <dbReference type="Proteomes" id="UP001500730"/>
    </source>
</evidence>
<feature type="domain" description="Thiamine phosphate synthase/TenI" evidence="14">
    <location>
        <begin position="31"/>
        <end position="207"/>
    </location>
</feature>
<dbReference type="EMBL" id="BAAARE010000043">
    <property type="protein sequence ID" value="GAA2503169.1"/>
    <property type="molecule type" value="Genomic_DNA"/>
</dbReference>
<evidence type="ECO:0000256" key="2">
    <source>
        <dbReference type="ARBA" id="ARBA00005165"/>
    </source>
</evidence>
<evidence type="ECO:0000256" key="10">
    <source>
        <dbReference type="HAMAP-Rule" id="MF_00097"/>
    </source>
</evidence>
<evidence type="ECO:0000256" key="4">
    <source>
        <dbReference type="ARBA" id="ARBA00022723"/>
    </source>
</evidence>
<dbReference type="SUPFAM" id="SSF51391">
    <property type="entry name" value="Thiamin phosphate synthase"/>
    <property type="match status" value="1"/>
</dbReference>
<gene>
    <name evidence="10" type="primary">thiE</name>
    <name evidence="15" type="ORF">GCM10009858_46540</name>
</gene>
<evidence type="ECO:0000313" key="15">
    <source>
        <dbReference type="EMBL" id="GAA2503169.1"/>
    </source>
</evidence>
<evidence type="ECO:0000256" key="9">
    <source>
        <dbReference type="ARBA" id="ARBA00047883"/>
    </source>
</evidence>